<feature type="transmembrane region" description="Helical" evidence="9">
    <location>
        <begin position="223"/>
        <end position="242"/>
    </location>
</feature>
<keyword evidence="3" id="KW-0813">Transport</keyword>
<feature type="transmembrane region" description="Helical" evidence="9">
    <location>
        <begin position="413"/>
        <end position="432"/>
    </location>
</feature>
<evidence type="ECO:0000256" key="4">
    <source>
        <dbReference type="ARBA" id="ARBA00022475"/>
    </source>
</evidence>
<dbReference type="GO" id="GO:0005886">
    <property type="term" value="C:plasma membrane"/>
    <property type="evidence" value="ECO:0007669"/>
    <property type="project" value="UniProtKB-SubCell"/>
</dbReference>
<dbReference type="GO" id="GO:0015179">
    <property type="term" value="F:L-amino acid transmembrane transporter activity"/>
    <property type="evidence" value="ECO:0007669"/>
    <property type="project" value="TreeGrafter"/>
</dbReference>
<dbReference type="PANTHER" id="PTHR11785">
    <property type="entry name" value="AMINO ACID TRANSPORTER"/>
    <property type="match status" value="1"/>
</dbReference>
<dbReference type="OrthoDB" id="3257095at2759"/>
<dbReference type="InterPro" id="IPR002293">
    <property type="entry name" value="AA/rel_permease1"/>
</dbReference>
<comment type="caution">
    <text evidence="10">The sequence shown here is derived from an EMBL/GenBank/DDBJ whole genome shotgun (WGS) entry which is preliminary data.</text>
</comment>
<evidence type="ECO:0000256" key="2">
    <source>
        <dbReference type="ARBA" id="ARBA00007040"/>
    </source>
</evidence>
<keyword evidence="5 9" id="KW-0812">Transmembrane</keyword>
<dbReference type="STRING" id="46835.A0A504YFC7"/>
<dbReference type="PANTHER" id="PTHR11785:SF528">
    <property type="entry name" value="AMINO ACID TRANSPORTER PROTEIN JHI-21"/>
    <property type="match status" value="1"/>
</dbReference>
<proteinExistence type="inferred from homology"/>
<keyword evidence="7 9" id="KW-0472">Membrane</keyword>
<protein>
    <submittedName>
        <fullName evidence="10">Large neutral amino acids transporter small subunit 2</fullName>
    </submittedName>
</protein>
<feature type="transmembrane region" description="Helical" evidence="9">
    <location>
        <begin position="151"/>
        <end position="172"/>
    </location>
</feature>
<dbReference type="FunFam" id="1.20.1740.10:FF:000003">
    <property type="entry name" value="Y+L amino acid transporter 1 isoform X1"/>
    <property type="match status" value="1"/>
</dbReference>
<keyword evidence="11" id="KW-1185">Reference proteome</keyword>
<sequence length="486" mass="54115">MTDKSQKRRSMEVTLNGKDEDQNAPAKMRKDIGLVNSITIIIGSMIGSGIFVSPTGIVENVRSFGASIVIWIGCGLFSMLGAYCYAELGTMIHRSGGDYAYHLEAFGPFMGFLRLWIEVMVARPATMAVIGMTFAKYILQPIFPDCEQSETVLRCLSAVCLLILAFINSYSVRLSTRVQDFFTYAKVFALLLIIVTGFVQMGLGRVEELKDPFYGSNWNPGDIAKAFYSGLFAYAGWNYLNCMIEEMSNPRRDLPISIIFSCLCVTIVYTLANVAYLTVVSLNEMFTTPAVAVTFANRIYGPLWWIMPLFVAFSTFGGVNGSMLTASRVFFVASRENQMPQLVSFLHVDRLTPIPAVIFTCVVSLAYLLVTDIYALITYLGFVQWFAIGLTVAIVLIFRVTRRDTPRPVRAPIMFAVIYVSVTMFLVIFTFVGAPRESLMGVLIMLTAVPVYIVGCVWKSKPKSFQRMLYKCTIGSQKLMRLVPGG</sequence>
<feature type="transmembrane region" description="Helical" evidence="9">
    <location>
        <begin position="303"/>
        <end position="331"/>
    </location>
</feature>
<dbReference type="EMBL" id="SUNJ01011224">
    <property type="protein sequence ID" value="TPP59045.1"/>
    <property type="molecule type" value="Genomic_DNA"/>
</dbReference>
<feature type="transmembrane region" description="Helical" evidence="9">
    <location>
        <begin position="351"/>
        <end position="370"/>
    </location>
</feature>
<dbReference type="Pfam" id="PF13520">
    <property type="entry name" value="AA_permease_2"/>
    <property type="match status" value="1"/>
</dbReference>
<name>A0A504YFC7_FASGI</name>
<evidence type="ECO:0000256" key="6">
    <source>
        <dbReference type="ARBA" id="ARBA00022989"/>
    </source>
</evidence>
<keyword evidence="6 9" id="KW-1133">Transmembrane helix</keyword>
<feature type="transmembrane region" description="Helical" evidence="9">
    <location>
        <begin position="184"/>
        <end position="203"/>
    </location>
</feature>
<feature type="compositionally biased region" description="Basic and acidic residues" evidence="8">
    <location>
        <begin position="1"/>
        <end position="21"/>
    </location>
</feature>
<comment type="subcellular location">
    <subcellularLocation>
        <location evidence="1">Cell membrane</location>
        <topology evidence="1">Multi-pass membrane protein</topology>
    </subcellularLocation>
</comment>
<reference evidence="10 11" key="1">
    <citation type="submission" date="2019-04" db="EMBL/GenBank/DDBJ databases">
        <title>Annotation for the trematode Fasciola gigantica.</title>
        <authorList>
            <person name="Choi Y.-J."/>
        </authorList>
    </citation>
    <scope>NUCLEOTIDE SEQUENCE [LARGE SCALE GENOMIC DNA]</scope>
    <source>
        <strain evidence="10">Uganda_cow_1</strain>
    </source>
</reference>
<feature type="transmembrane region" description="Helical" evidence="9">
    <location>
        <begin position="64"/>
        <end position="86"/>
    </location>
</feature>
<feature type="transmembrane region" description="Helical" evidence="9">
    <location>
        <begin position="438"/>
        <end position="458"/>
    </location>
</feature>
<evidence type="ECO:0000313" key="10">
    <source>
        <dbReference type="EMBL" id="TPP59045.1"/>
    </source>
</evidence>
<accession>A0A504YFC7</accession>
<evidence type="ECO:0000256" key="7">
    <source>
        <dbReference type="ARBA" id="ARBA00023136"/>
    </source>
</evidence>
<dbReference type="InterPro" id="IPR050598">
    <property type="entry name" value="AminoAcid_Transporter"/>
</dbReference>
<feature type="region of interest" description="Disordered" evidence="8">
    <location>
        <begin position="1"/>
        <end position="23"/>
    </location>
</feature>
<dbReference type="Proteomes" id="UP000316759">
    <property type="component" value="Unassembled WGS sequence"/>
</dbReference>
<gene>
    <name evidence="10" type="ORF">FGIG_06708</name>
</gene>
<feature type="transmembrane region" description="Helical" evidence="9">
    <location>
        <begin position="376"/>
        <end position="401"/>
    </location>
</feature>
<keyword evidence="4" id="KW-1003">Cell membrane</keyword>
<evidence type="ECO:0000256" key="3">
    <source>
        <dbReference type="ARBA" id="ARBA00022448"/>
    </source>
</evidence>
<feature type="transmembrane region" description="Helical" evidence="9">
    <location>
        <begin position="120"/>
        <end position="139"/>
    </location>
</feature>
<dbReference type="PIRSF" id="PIRSF006060">
    <property type="entry name" value="AA_transporter"/>
    <property type="match status" value="1"/>
</dbReference>
<evidence type="ECO:0000256" key="1">
    <source>
        <dbReference type="ARBA" id="ARBA00004651"/>
    </source>
</evidence>
<evidence type="ECO:0000256" key="9">
    <source>
        <dbReference type="SAM" id="Phobius"/>
    </source>
</evidence>
<organism evidence="10 11">
    <name type="scientific">Fasciola gigantica</name>
    <name type="common">Giant liver fluke</name>
    <dbReference type="NCBI Taxonomy" id="46835"/>
    <lineage>
        <taxon>Eukaryota</taxon>
        <taxon>Metazoa</taxon>
        <taxon>Spiralia</taxon>
        <taxon>Lophotrochozoa</taxon>
        <taxon>Platyhelminthes</taxon>
        <taxon>Trematoda</taxon>
        <taxon>Digenea</taxon>
        <taxon>Plagiorchiida</taxon>
        <taxon>Echinostomata</taxon>
        <taxon>Echinostomatoidea</taxon>
        <taxon>Fasciolidae</taxon>
        <taxon>Fasciola</taxon>
    </lineage>
</organism>
<dbReference type="AlphaFoldDB" id="A0A504YFC7"/>
<dbReference type="Gene3D" id="1.20.1740.10">
    <property type="entry name" value="Amino acid/polyamine transporter I"/>
    <property type="match status" value="1"/>
</dbReference>
<feature type="transmembrane region" description="Helical" evidence="9">
    <location>
        <begin position="32"/>
        <end position="52"/>
    </location>
</feature>
<evidence type="ECO:0000256" key="8">
    <source>
        <dbReference type="SAM" id="MobiDB-lite"/>
    </source>
</evidence>
<comment type="similarity">
    <text evidence="2">Belongs to the amino acid-polyamine-organocation (APC) superfamily. L-type amino acid transporter (LAT) (TC 2.A.3.8) family.</text>
</comment>
<evidence type="ECO:0000256" key="5">
    <source>
        <dbReference type="ARBA" id="ARBA00022692"/>
    </source>
</evidence>
<evidence type="ECO:0000313" key="11">
    <source>
        <dbReference type="Proteomes" id="UP000316759"/>
    </source>
</evidence>
<feature type="transmembrane region" description="Helical" evidence="9">
    <location>
        <begin position="254"/>
        <end position="276"/>
    </location>
</feature>